<organism evidence="2 3">
    <name type="scientific">Zymoseptoria tritici ST99CH_1E4</name>
    <dbReference type="NCBI Taxonomy" id="1276532"/>
    <lineage>
        <taxon>Eukaryota</taxon>
        <taxon>Fungi</taxon>
        <taxon>Dikarya</taxon>
        <taxon>Ascomycota</taxon>
        <taxon>Pezizomycotina</taxon>
        <taxon>Dothideomycetes</taxon>
        <taxon>Dothideomycetidae</taxon>
        <taxon>Mycosphaerellales</taxon>
        <taxon>Mycosphaerellaceae</taxon>
        <taxon>Zymoseptoria</taxon>
    </lineage>
</organism>
<proteinExistence type="predicted"/>
<evidence type="ECO:0000256" key="1">
    <source>
        <dbReference type="SAM" id="SignalP"/>
    </source>
</evidence>
<accession>A0A2H1GH49</accession>
<dbReference type="AlphaFoldDB" id="A0A2H1GH49"/>
<sequence length="284" mass="30155">MYFQDSRTVIWSLFALLCSAQQESIGTSSSSGGALASRTSSAVTSSTGTTSSSGTDITIPPASFNVTEYVRYPLVSFVLSAASGNAIPGSASTNCRPNPRSEIIITLYERLQNNYTCYSLSSIFNPPEDDIFPIDSLATNTTCSPRSVEQLGNCSVDYMASGLEKYRPDVNYTRVNWLPTSGPAFGLNYLQVQMFEGEGCTEGVRAEPWFSWVGCQTLYPPSGCDDSPFESGVGSFRVLQKSPIPSDEACLYAAELGAGVKGVKARFAAAVAGAVFVAAGVLFG</sequence>
<feature type="signal peptide" evidence="1">
    <location>
        <begin position="1"/>
        <end position="20"/>
    </location>
</feature>
<protein>
    <submittedName>
        <fullName evidence="2">Uncharacterized protein</fullName>
    </submittedName>
</protein>
<gene>
    <name evidence="2" type="ORF">ZT1E4_G6171</name>
</gene>
<dbReference type="Proteomes" id="UP000245764">
    <property type="component" value="Chromosome 5"/>
</dbReference>
<keyword evidence="1" id="KW-0732">Signal</keyword>
<evidence type="ECO:0000313" key="3">
    <source>
        <dbReference type="Proteomes" id="UP000245764"/>
    </source>
</evidence>
<name>A0A2H1GH49_ZYMTR</name>
<feature type="chain" id="PRO_5013943898" evidence="1">
    <location>
        <begin position="21"/>
        <end position="284"/>
    </location>
</feature>
<reference evidence="3" key="1">
    <citation type="submission" date="2017-05" db="EMBL/GenBank/DDBJ databases">
        <authorList>
            <person name="Song R."/>
            <person name="Chenine A.L."/>
            <person name="Ruprecht R.M."/>
        </authorList>
    </citation>
    <scope>NUCLEOTIDE SEQUENCE [LARGE SCALE GENOMIC DNA]</scope>
</reference>
<evidence type="ECO:0000313" key="2">
    <source>
        <dbReference type="EMBL" id="SMR52896.1"/>
    </source>
</evidence>
<dbReference type="EMBL" id="LT854257">
    <property type="protein sequence ID" value="SMR52896.1"/>
    <property type="molecule type" value="Genomic_DNA"/>
</dbReference>